<dbReference type="GO" id="GO:0020037">
    <property type="term" value="F:heme binding"/>
    <property type="evidence" value="ECO:0007669"/>
    <property type="project" value="InterPro"/>
</dbReference>
<dbReference type="InterPro" id="IPR036396">
    <property type="entry name" value="Cyt_P450_sf"/>
</dbReference>
<evidence type="ECO:0000256" key="7">
    <source>
        <dbReference type="ARBA" id="ARBA00022723"/>
    </source>
</evidence>
<evidence type="ECO:0000256" key="12">
    <source>
        <dbReference type="ARBA" id="ARBA00023033"/>
    </source>
</evidence>
<dbReference type="InterPro" id="IPR001128">
    <property type="entry name" value="Cyt_P450"/>
</dbReference>
<dbReference type="SUPFAM" id="SSF48264">
    <property type="entry name" value="Cytochrome P450"/>
    <property type="match status" value="2"/>
</dbReference>
<comment type="similarity">
    <text evidence="5">Belongs to the cytochrome P450 family.</text>
</comment>
<comment type="function">
    <text evidence="2">May be involved in the metabolism of insect hormones and in the breakdown of synthetic insecticides.</text>
</comment>
<dbReference type="PRINTS" id="PR00465">
    <property type="entry name" value="EP450IV"/>
</dbReference>
<protein>
    <recommendedName>
        <fullName evidence="18">Cytochrome P450</fullName>
    </recommendedName>
</protein>
<dbReference type="PANTHER" id="PTHR24292:SF54">
    <property type="entry name" value="CYP9F3-RELATED"/>
    <property type="match status" value="1"/>
</dbReference>
<evidence type="ECO:0000256" key="13">
    <source>
        <dbReference type="ARBA" id="ARBA00023136"/>
    </source>
</evidence>
<reference evidence="16" key="1">
    <citation type="submission" date="2020-11" db="EMBL/GenBank/DDBJ databases">
        <authorList>
            <person name="Tran Van P."/>
        </authorList>
    </citation>
    <scope>NUCLEOTIDE SEQUENCE</scope>
</reference>
<dbReference type="PRINTS" id="PR00385">
    <property type="entry name" value="P450"/>
</dbReference>
<keyword evidence="7 14" id="KW-0479">Metal-binding</keyword>
<keyword evidence="17" id="KW-1185">Reference proteome</keyword>
<evidence type="ECO:0000256" key="10">
    <source>
        <dbReference type="ARBA" id="ARBA00023002"/>
    </source>
</evidence>
<evidence type="ECO:0000256" key="14">
    <source>
        <dbReference type="PIRSR" id="PIRSR602403-1"/>
    </source>
</evidence>
<feature type="region of interest" description="Disordered" evidence="15">
    <location>
        <begin position="529"/>
        <end position="559"/>
    </location>
</feature>
<keyword evidence="11 14" id="KW-0408">Iron</keyword>
<dbReference type="CDD" id="cd11055">
    <property type="entry name" value="CYP3A-like"/>
    <property type="match status" value="1"/>
</dbReference>
<evidence type="ECO:0000256" key="2">
    <source>
        <dbReference type="ARBA" id="ARBA00003690"/>
    </source>
</evidence>
<name>A0A7R9KZB7_9ACAR</name>
<keyword evidence="9" id="KW-0492">Microsome</keyword>
<keyword evidence="12" id="KW-0503">Monooxygenase</keyword>
<dbReference type="GO" id="GO:0005506">
    <property type="term" value="F:iron ion binding"/>
    <property type="evidence" value="ECO:0007669"/>
    <property type="project" value="InterPro"/>
</dbReference>
<dbReference type="GO" id="GO:0004497">
    <property type="term" value="F:monooxygenase activity"/>
    <property type="evidence" value="ECO:0007669"/>
    <property type="project" value="UniProtKB-KW"/>
</dbReference>
<keyword evidence="10" id="KW-0560">Oxidoreductase</keyword>
<dbReference type="Pfam" id="PF00067">
    <property type="entry name" value="p450"/>
    <property type="match status" value="2"/>
</dbReference>
<dbReference type="GO" id="GO:0005789">
    <property type="term" value="C:endoplasmic reticulum membrane"/>
    <property type="evidence" value="ECO:0007669"/>
    <property type="project" value="UniProtKB-SubCell"/>
</dbReference>
<evidence type="ECO:0000256" key="11">
    <source>
        <dbReference type="ARBA" id="ARBA00023004"/>
    </source>
</evidence>
<proteinExistence type="inferred from homology"/>
<evidence type="ECO:0008006" key="18">
    <source>
        <dbReference type="Google" id="ProtNLM"/>
    </source>
</evidence>
<keyword evidence="6 14" id="KW-0349">Heme</keyword>
<dbReference type="InterPro" id="IPR002403">
    <property type="entry name" value="Cyt_P450_E_grp-IV"/>
</dbReference>
<evidence type="ECO:0000256" key="5">
    <source>
        <dbReference type="ARBA" id="ARBA00010617"/>
    </source>
</evidence>
<dbReference type="GO" id="GO:0016705">
    <property type="term" value="F:oxidoreductase activity, acting on paired donors, with incorporation or reduction of molecular oxygen"/>
    <property type="evidence" value="ECO:0007669"/>
    <property type="project" value="InterPro"/>
</dbReference>
<keyword evidence="8" id="KW-0256">Endoplasmic reticulum</keyword>
<evidence type="ECO:0000256" key="3">
    <source>
        <dbReference type="ARBA" id="ARBA00004174"/>
    </source>
</evidence>
<comment type="subcellular location">
    <subcellularLocation>
        <location evidence="4">Endoplasmic reticulum membrane</location>
        <topology evidence="4">Peripheral membrane protein</topology>
    </subcellularLocation>
    <subcellularLocation>
        <location evidence="3">Microsome membrane</location>
        <topology evidence="3">Peripheral membrane protein</topology>
    </subcellularLocation>
</comment>
<feature type="binding site" description="axial binding residue" evidence="14">
    <location>
        <position position="368"/>
    </location>
    <ligand>
        <name>heme</name>
        <dbReference type="ChEBI" id="CHEBI:30413"/>
    </ligand>
    <ligandPart>
        <name>Fe</name>
        <dbReference type="ChEBI" id="CHEBI:18248"/>
    </ligandPart>
</feature>
<evidence type="ECO:0000256" key="6">
    <source>
        <dbReference type="ARBA" id="ARBA00022617"/>
    </source>
</evidence>
<sequence>MSISKSKEHPIVGKILAELQGDDWKRVQSIASPVFTSSKMRKMCPLVRQSVEGFMNTLSEYLKNKHEVNVKDMYGCLTMDVIANCAFATKTNAFKDPNNPFVVHERNALKFSFLKFISMLLLPQFVLNILKFRTLMNEKSVDFFSTILRQILGIREKSETKYNDLIDLMMRAKEGKENINDESDRHEFHHIYEDEEEFEITRKILNIKPSNKFITEDEMIAQGLVVFIAGYETVATTLSVCSYELALNPDVQQNLYEEVMSSLDTNGEIDYEVLTKLPFLDAVIAETLRLHSPIVKVGNIAAQDYKLGNTGIIIQKGQTVEIPIYAIHHSKQNYPNPEMFIPDRFLPENRHKIIPYTYLPFTSGPRNCIGMRFALMEVKLCLAHIIRRFQFSRCPQTDVPLILIGNLWERLLTPLPDLEIKWQRKYGKIYGKTLSRSKQHPIVGKMLSELQGDDWKRVRSITTPVFTSGKMRRMYPMVRQSVEGFINAVNEYAKDKQEVNVKEMYGCLAMDVIANCAFATKINAFKDPNNPFVTNAKDGKDNSNDESNRHESHHINEDEEELEINKKILNIKKTNKFITEDEMIAQGFVVFAAGYESTAT</sequence>
<keyword evidence="13" id="KW-0472">Membrane</keyword>
<accession>A0A7R9KZB7</accession>
<evidence type="ECO:0000256" key="15">
    <source>
        <dbReference type="SAM" id="MobiDB-lite"/>
    </source>
</evidence>
<gene>
    <name evidence="16" type="ORF">OSB1V03_LOCUS12648</name>
</gene>
<evidence type="ECO:0000256" key="8">
    <source>
        <dbReference type="ARBA" id="ARBA00022824"/>
    </source>
</evidence>
<evidence type="ECO:0000313" key="16">
    <source>
        <dbReference type="EMBL" id="CAD7632243.1"/>
    </source>
</evidence>
<dbReference type="EMBL" id="CAJPIZ010010688">
    <property type="protein sequence ID" value="CAG2112673.1"/>
    <property type="molecule type" value="Genomic_DNA"/>
</dbReference>
<dbReference type="EMBL" id="OC865263">
    <property type="protein sequence ID" value="CAD7632243.1"/>
    <property type="molecule type" value="Genomic_DNA"/>
</dbReference>
<dbReference type="AlphaFoldDB" id="A0A7R9KZB7"/>
<comment type="cofactor">
    <cofactor evidence="1 14">
        <name>heme</name>
        <dbReference type="ChEBI" id="CHEBI:30413"/>
    </cofactor>
</comment>
<organism evidence="16">
    <name type="scientific">Medioppia subpectinata</name>
    <dbReference type="NCBI Taxonomy" id="1979941"/>
    <lineage>
        <taxon>Eukaryota</taxon>
        <taxon>Metazoa</taxon>
        <taxon>Ecdysozoa</taxon>
        <taxon>Arthropoda</taxon>
        <taxon>Chelicerata</taxon>
        <taxon>Arachnida</taxon>
        <taxon>Acari</taxon>
        <taxon>Acariformes</taxon>
        <taxon>Sarcoptiformes</taxon>
        <taxon>Oribatida</taxon>
        <taxon>Brachypylina</taxon>
        <taxon>Oppioidea</taxon>
        <taxon>Oppiidae</taxon>
        <taxon>Medioppia</taxon>
    </lineage>
</organism>
<evidence type="ECO:0000256" key="9">
    <source>
        <dbReference type="ARBA" id="ARBA00022848"/>
    </source>
</evidence>
<dbReference type="PANTHER" id="PTHR24292">
    <property type="entry name" value="CYTOCHROME P450"/>
    <property type="match status" value="1"/>
</dbReference>
<dbReference type="Gene3D" id="1.10.630.10">
    <property type="entry name" value="Cytochrome P450"/>
    <property type="match status" value="2"/>
</dbReference>
<evidence type="ECO:0000256" key="4">
    <source>
        <dbReference type="ARBA" id="ARBA00004406"/>
    </source>
</evidence>
<dbReference type="InterPro" id="IPR050476">
    <property type="entry name" value="Insect_CytP450_Detox"/>
</dbReference>
<dbReference type="OrthoDB" id="6428965at2759"/>
<feature type="non-terminal residue" evidence="16">
    <location>
        <position position="1"/>
    </location>
</feature>
<evidence type="ECO:0000313" key="17">
    <source>
        <dbReference type="Proteomes" id="UP000759131"/>
    </source>
</evidence>
<feature type="compositionally biased region" description="Basic and acidic residues" evidence="15">
    <location>
        <begin position="537"/>
        <end position="556"/>
    </location>
</feature>
<evidence type="ECO:0000256" key="1">
    <source>
        <dbReference type="ARBA" id="ARBA00001971"/>
    </source>
</evidence>
<dbReference type="Proteomes" id="UP000759131">
    <property type="component" value="Unassembled WGS sequence"/>
</dbReference>